<evidence type="ECO:0000313" key="2">
    <source>
        <dbReference type="EMBL" id="PKY40997.1"/>
    </source>
</evidence>
<dbReference type="AlphaFoldDB" id="A0A2I1G2Y6"/>
<dbReference type="EMBL" id="LLXI01000127">
    <property type="protein sequence ID" value="PKY40997.1"/>
    <property type="molecule type" value="Genomic_DNA"/>
</dbReference>
<keyword evidence="3" id="KW-1185">Reference proteome</keyword>
<feature type="coiled-coil region" evidence="1">
    <location>
        <begin position="1"/>
        <end position="32"/>
    </location>
</feature>
<accession>A0A2I1G2Y6</accession>
<comment type="caution">
    <text evidence="2">The sequence shown here is derived from an EMBL/GenBank/DDBJ whole genome shotgun (WGS) entry which is preliminary data.</text>
</comment>
<gene>
    <name evidence="2" type="ORF">RhiirA4_454491</name>
</gene>
<sequence>MEEENKKLKEQRRELKNKLEAKEAEYLECKNECDNNDEMITGLERTYNEKLELISDQQIKADKF</sequence>
<organism evidence="2 3">
    <name type="scientific">Rhizophagus irregularis</name>
    <dbReference type="NCBI Taxonomy" id="588596"/>
    <lineage>
        <taxon>Eukaryota</taxon>
        <taxon>Fungi</taxon>
        <taxon>Fungi incertae sedis</taxon>
        <taxon>Mucoromycota</taxon>
        <taxon>Glomeromycotina</taxon>
        <taxon>Glomeromycetes</taxon>
        <taxon>Glomerales</taxon>
        <taxon>Glomeraceae</taxon>
        <taxon>Rhizophagus</taxon>
    </lineage>
</organism>
<dbReference type="Proteomes" id="UP000234323">
    <property type="component" value="Unassembled WGS sequence"/>
</dbReference>
<reference evidence="2 3" key="1">
    <citation type="submission" date="2015-10" db="EMBL/GenBank/DDBJ databases">
        <title>Genome analyses suggest a sexual origin of heterokaryosis in a supposedly ancient asexual fungus.</title>
        <authorList>
            <person name="Ropars J."/>
            <person name="Sedzielewska K."/>
            <person name="Noel J."/>
            <person name="Charron P."/>
            <person name="Farinelli L."/>
            <person name="Marton T."/>
            <person name="Kruger M."/>
            <person name="Pelin A."/>
            <person name="Brachmann A."/>
            <person name="Corradi N."/>
        </authorList>
    </citation>
    <scope>NUCLEOTIDE SEQUENCE [LARGE SCALE GENOMIC DNA]</scope>
    <source>
        <strain evidence="2 3">A4</strain>
    </source>
</reference>
<protein>
    <submittedName>
        <fullName evidence="2">Uncharacterized protein</fullName>
    </submittedName>
</protein>
<evidence type="ECO:0000256" key="1">
    <source>
        <dbReference type="SAM" id="Coils"/>
    </source>
</evidence>
<keyword evidence="1" id="KW-0175">Coiled coil</keyword>
<name>A0A2I1G2Y6_9GLOM</name>
<proteinExistence type="predicted"/>
<evidence type="ECO:0000313" key="3">
    <source>
        <dbReference type="Proteomes" id="UP000234323"/>
    </source>
</evidence>